<dbReference type="InterPro" id="IPR014710">
    <property type="entry name" value="RmlC-like_jellyroll"/>
</dbReference>
<evidence type="ECO:0000256" key="1">
    <source>
        <dbReference type="ARBA" id="ARBA00022723"/>
    </source>
</evidence>
<reference evidence="3 6" key="2">
    <citation type="journal article" date="2018" name="Int. J. Syst. Evol. Microbiol.">
        <title>Pseudooceanicola lipolyticus sp. nov., a marine alphaproteobacterium, reclassification of Oceanicola flagellatus as Pseudooceanicola flagellatus comb. nov. and emended description of the genus Pseudooceanicola.</title>
        <authorList>
            <person name="Huang M.-M."/>
            <person name="Guo L.-L."/>
            <person name="Wu Y.-H."/>
            <person name="Lai Q.-L."/>
            <person name="Shao Z.-Z."/>
            <person name="Wang C.-S."/>
            <person name="Wu M."/>
            <person name="Xu X.-W."/>
        </authorList>
    </citation>
    <scope>NUCLEOTIDE SEQUENCE [LARGE SCALE GENOMIC DNA]</scope>
    <source>
        <strain evidence="3 6">Ar-45</strain>
    </source>
</reference>
<dbReference type="SUPFAM" id="SSF51182">
    <property type="entry name" value="RmlC-like cupins"/>
    <property type="match status" value="1"/>
</dbReference>
<accession>A0A285HKZ7</accession>
<name>A0A285HKZ7_9RHOB</name>
<dbReference type="Gene3D" id="2.60.120.10">
    <property type="entry name" value="Jelly Rolls"/>
    <property type="match status" value="1"/>
</dbReference>
<keyword evidence="1" id="KW-0479">Metal-binding</keyword>
<dbReference type="InterPro" id="IPR013096">
    <property type="entry name" value="Cupin_2"/>
</dbReference>
<organism evidence="4 5">
    <name type="scientific">Pseudooceanicola antarcticus</name>
    <dbReference type="NCBI Taxonomy" id="1247613"/>
    <lineage>
        <taxon>Bacteria</taxon>
        <taxon>Pseudomonadati</taxon>
        <taxon>Pseudomonadota</taxon>
        <taxon>Alphaproteobacteria</taxon>
        <taxon>Rhodobacterales</taxon>
        <taxon>Paracoccaceae</taxon>
        <taxon>Pseudooceanicola</taxon>
    </lineage>
</organism>
<dbReference type="PANTHER" id="PTHR35848:SF9">
    <property type="entry name" value="SLL1358 PROTEIN"/>
    <property type="match status" value="1"/>
</dbReference>
<dbReference type="EMBL" id="OBEA01000001">
    <property type="protein sequence ID" value="SNY36334.1"/>
    <property type="molecule type" value="Genomic_DNA"/>
</dbReference>
<keyword evidence="4" id="KW-0413">Isomerase</keyword>
<dbReference type="PANTHER" id="PTHR35848">
    <property type="entry name" value="OXALATE-BINDING PROTEIN"/>
    <property type="match status" value="1"/>
</dbReference>
<dbReference type="Proteomes" id="UP000231655">
    <property type="component" value="Unassembled WGS sequence"/>
</dbReference>
<sequence length="112" mass="12317">MIANRETSDHYTWGGTCDGWVLRPGDNLLVIEERMPPGTREVRHFHARAEQFFYVLSGMLTIELDGTPQAIPAGSGLPVGRGQAHQARNDSAQEVVFLVISAPTSRGDRQEA</sequence>
<evidence type="ECO:0000313" key="6">
    <source>
        <dbReference type="Proteomes" id="UP000231702"/>
    </source>
</evidence>
<evidence type="ECO:0000313" key="3">
    <source>
        <dbReference type="EMBL" id="PJE28043.1"/>
    </source>
</evidence>
<feature type="domain" description="Cupin type-2" evidence="2">
    <location>
        <begin position="33"/>
        <end position="100"/>
    </location>
</feature>
<dbReference type="InterPro" id="IPR011051">
    <property type="entry name" value="RmlC_Cupin_sf"/>
</dbReference>
<reference evidence="4 5" key="1">
    <citation type="submission" date="2017-09" db="EMBL/GenBank/DDBJ databases">
        <authorList>
            <person name="Ehlers B."/>
            <person name="Leendertz F.H."/>
        </authorList>
    </citation>
    <scope>NUCLEOTIDE SEQUENCE [LARGE SCALE GENOMIC DNA]</scope>
    <source>
        <strain evidence="4 5">CGMCC 1.12662</strain>
    </source>
</reference>
<dbReference type="RefSeq" id="WP_097144664.1">
    <property type="nucleotide sequence ID" value="NZ_OBEA01000001.1"/>
</dbReference>
<evidence type="ECO:0000259" key="2">
    <source>
        <dbReference type="Pfam" id="PF07883"/>
    </source>
</evidence>
<dbReference type="Proteomes" id="UP000231702">
    <property type="component" value="Unassembled WGS sequence"/>
</dbReference>
<dbReference type="GO" id="GO:0046872">
    <property type="term" value="F:metal ion binding"/>
    <property type="evidence" value="ECO:0007669"/>
    <property type="project" value="UniProtKB-KW"/>
</dbReference>
<dbReference type="InterPro" id="IPR051610">
    <property type="entry name" value="GPI/OXD"/>
</dbReference>
<keyword evidence="6" id="KW-1185">Reference proteome</keyword>
<proteinExistence type="predicted"/>
<protein>
    <submittedName>
        <fullName evidence="3">Cupin domain-containing protein</fullName>
    </submittedName>
    <submittedName>
        <fullName evidence="4">Mannose-6-phosphate isomerase, cupin superfamily</fullName>
    </submittedName>
</protein>
<dbReference type="Pfam" id="PF07883">
    <property type="entry name" value="Cupin_2"/>
    <property type="match status" value="1"/>
</dbReference>
<dbReference type="OrthoDB" id="9810191at2"/>
<dbReference type="GO" id="GO:0016853">
    <property type="term" value="F:isomerase activity"/>
    <property type="evidence" value="ECO:0007669"/>
    <property type="project" value="UniProtKB-KW"/>
</dbReference>
<gene>
    <name evidence="3" type="ORF">CVM39_15000</name>
    <name evidence="4" type="ORF">SAMN06297129_0155</name>
</gene>
<dbReference type="EMBL" id="PGTD01000017">
    <property type="protein sequence ID" value="PJE28043.1"/>
    <property type="molecule type" value="Genomic_DNA"/>
</dbReference>
<evidence type="ECO:0000313" key="5">
    <source>
        <dbReference type="Proteomes" id="UP000231655"/>
    </source>
</evidence>
<dbReference type="AlphaFoldDB" id="A0A285HKZ7"/>
<evidence type="ECO:0000313" key="4">
    <source>
        <dbReference type="EMBL" id="SNY36334.1"/>
    </source>
</evidence>